<feature type="transmembrane region" description="Helical" evidence="8">
    <location>
        <begin position="435"/>
        <end position="457"/>
    </location>
</feature>
<comment type="subcellular location">
    <subcellularLocation>
        <location evidence="1">Cell membrane</location>
        <topology evidence="1">Multi-pass membrane protein</topology>
    </subcellularLocation>
</comment>
<keyword evidence="11" id="KW-1185">Reference proteome</keyword>
<feature type="region of interest" description="Disordered" evidence="7">
    <location>
        <begin position="469"/>
        <end position="493"/>
    </location>
</feature>
<dbReference type="RefSeq" id="WP_244524837.1">
    <property type="nucleotide sequence ID" value="NZ_FOEE01000019.1"/>
</dbReference>
<organism evidence="10 11">
    <name type="scientific">Trujillonella endophytica</name>
    <dbReference type="NCBI Taxonomy" id="673521"/>
    <lineage>
        <taxon>Bacteria</taxon>
        <taxon>Bacillati</taxon>
        <taxon>Actinomycetota</taxon>
        <taxon>Actinomycetes</taxon>
        <taxon>Geodermatophilales</taxon>
        <taxon>Geodermatophilaceae</taxon>
        <taxon>Trujillonella</taxon>
    </lineage>
</organism>
<dbReference type="AlphaFoldDB" id="A0A1H8WEZ8"/>
<dbReference type="SUPFAM" id="SSF103473">
    <property type="entry name" value="MFS general substrate transporter"/>
    <property type="match status" value="2"/>
</dbReference>
<reference evidence="11" key="1">
    <citation type="submission" date="2016-10" db="EMBL/GenBank/DDBJ databases">
        <authorList>
            <person name="Varghese N."/>
            <person name="Submissions S."/>
        </authorList>
    </citation>
    <scope>NUCLEOTIDE SEQUENCE [LARGE SCALE GENOMIC DNA]</scope>
    <source>
        <strain evidence="11">DSM 45413</strain>
    </source>
</reference>
<evidence type="ECO:0000256" key="2">
    <source>
        <dbReference type="ARBA" id="ARBA00022448"/>
    </source>
</evidence>
<proteinExistence type="predicted"/>
<feature type="transmembrane region" description="Helical" evidence="8">
    <location>
        <begin position="224"/>
        <end position="246"/>
    </location>
</feature>
<gene>
    <name evidence="10" type="ORF">SAMN05660991_04315</name>
</gene>
<feature type="transmembrane region" description="Helical" evidence="8">
    <location>
        <begin position="199"/>
        <end position="218"/>
    </location>
</feature>
<feature type="transmembrane region" description="Helical" evidence="8">
    <location>
        <begin position="81"/>
        <end position="100"/>
    </location>
</feature>
<evidence type="ECO:0000313" key="10">
    <source>
        <dbReference type="EMBL" id="SEP25698.1"/>
    </source>
</evidence>
<dbReference type="InterPro" id="IPR036259">
    <property type="entry name" value="MFS_trans_sf"/>
</dbReference>
<protein>
    <submittedName>
        <fullName evidence="10">Drug resistance transporter, EmrB/QacA subfamily</fullName>
    </submittedName>
</protein>
<keyword evidence="6 8" id="KW-0472">Membrane</keyword>
<accession>A0A1H8WEZ8</accession>
<dbReference type="GO" id="GO:0005886">
    <property type="term" value="C:plasma membrane"/>
    <property type="evidence" value="ECO:0007669"/>
    <property type="project" value="UniProtKB-SubCell"/>
</dbReference>
<dbReference type="PANTHER" id="PTHR42718:SF46">
    <property type="entry name" value="BLR6921 PROTEIN"/>
    <property type="match status" value="1"/>
</dbReference>
<keyword evidence="4 8" id="KW-0812">Transmembrane</keyword>
<dbReference type="InterPro" id="IPR011701">
    <property type="entry name" value="MFS"/>
</dbReference>
<feature type="transmembrane region" description="Helical" evidence="8">
    <location>
        <begin position="267"/>
        <end position="288"/>
    </location>
</feature>
<evidence type="ECO:0000256" key="3">
    <source>
        <dbReference type="ARBA" id="ARBA00022475"/>
    </source>
</evidence>
<feature type="transmembrane region" description="Helical" evidence="8">
    <location>
        <begin position="300"/>
        <end position="326"/>
    </location>
</feature>
<dbReference type="CDD" id="cd17504">
    <property type="entry name" value="MFS_MMR_MDR_like"/>
    <property type="match status" value="1"/>
</dbReference>
<dbReference type="Gene3D" id="1.20.1250.20">
    <property type="entry name" value="MFS general substrate transporter like domains"/>
    <property type="match status" value="1"/>
</dbReference>
<dbReference type="EMBL" id="FOEE01000019">
    <property type="protein sequence ID" value="SEP25698.1"/>
    <property type="molecule type" value="Genomic_DNA"/>
</dbReference>
<evidence type="ECO:0000256" key="7">
    <source>
        <dbReference type="SAM" id="MobiDB-lite"/>
    </source>
</evidence>
<feature type="domain" description="Major facilitator superfamily (MFS) profile" evidence="9">
    <location>
        <begin position="15"/>
        <end position="462"/>
    </location>
</feature>
<dbReference type="PANTHER" id="PTHR42718">
    <property type="entry name" value="MAJOR FACILITATOR SUPERFAMILY MULTIDRUG TRANSPORTER MFSC"/>
    <property type="match status" value="1"/>
</dbReference>
<feature type="transmembrane region" description="Helical" evidence="8">
    <location>
        <begin position="338"/>
        <end position="358"/>
    </location>
</feature>
<dbReference type="GO" id="GO:0022857">
    <property type="term" value="F:transmembrane transporter activity"/>
    <property type="evidence" value="ECO:0007669"/>
    <property type="project" value="InterPro"/>
</dbReference>
<evidence type="ECO:0000313" key="11">
    <source>
        <dbReference type="Proteomes" id="UP000198960"/>
    </source>
</evidence>
<dbReference type="Proteomes" id="UP000198960">
    <property type="component" value="Unassembled WGS sequence"/>
</dbReference>
<evidence type="ECO:0000256" key="4">
    <source>
        <dbReference type="ARBA" id="ARBA00022692"/>
    </source>
</evidence>
<sequence length="493" mass="50775">MTSDQAPPRVRYQVTYAVLAAAVISFVLQQTMLNPVLPTLQRELDTTQADIAWVLTANFLATAVFTPILGRLGDMVGKKRVLVGALVAVAVGSAIAALATTLPVMVLARVVQGVGGGVIPLAFGVIRDEFPPSRVPGAIGTISSLMAVGGGIGTIVAGPIVDGLGYEWLFWLPCLAVAAAAVGAHLVIPESRTRTGGSINLVAALLLSSWLVCLLLALTQAPKWGWGSPTVVAMLIGGVVLLVVWITVETRARQPLIDMRMMRLRGVWTANVVGLLFGAAMYAGFAFIPQFLQTPESTGYGLQASITLSGLVLLPQSVVSFLTGLASGRLVARFGSKLVLIVGALSCSIGFALFARFNDSLWEVSIIGILMGVGFGLAFSAMANLVVAAVPSSQTGVASGMNTNIRTIGGAVGTALLAGVVTADLQPSGYPAESGYTSAFVLAAAGLLLAALAALLVPAVRRDPITHEEPAAPLRHPQAGTIPGATLVGDGRE</sequence>
<evidence type="ECO:0000256" key="8">
    <source>
        <dbReference type="SAM" id="Phobius"/>
    </source>
</evidence>
<dbReference type="InterPro" id="IPR020846">
    <property type="entry name" value="MFS_dom"/>
</dbReference>
<keyword evidence="5 8" id="KW-1133">Transmembrane helix</keyword>
<name>A0A1H8WEZ8_9ACTN</name>
<dbReference type="PRINTS" id="PR01036">
    <property type="entry name" value="TCRTETB"/>
</dbReference>
<feature type="transmembrane region" description="Helical" evidence="8">
    <location>
        <begin position="138"/>
        <end position="156"/>
    </location>
</feature>
<evidence type="ECO:0000259" key="9">
    <source>
        <dbReference type="PROSITE" id="PS50850"/>
    </source>
</evidence>
<keyword evidence="2" id="KW-0813">Transport</keyword>
<feature type="transmembrane region" description="Helical" evidence="8">
    <location>
        <begin position="403"/>
        <end position="423"/>
    </location>
</feature>
<dbReference type="Gene3D" id="1.20.1720.10">
    <property type="entry name" value="Multidrug resistance protein D"/>
    <property type="match status" value="1"/>
</dbReference>
<feature type="transmembrane region" description="Helical" evidence="8">
    <location>
        <begin position="168"/>
        <end position="187"/>
    </location>
</feature>
<evidence type="ECO:0000256" key="6">
    <source>
        <dbReference type="ARBA" id="ARBA00023136"/>
    </source>
</evidence>
<feature type="transmembrane region" description="Helical" evidence="8">
    <location>
        <begin position="364"/>
        <end position="391"/>
    </location>
</feature>
<evidence type="ECO:0000256" key="5">
    <source>
        <dbReference type="ARBA" id="ARBA00022989"/>
    </source>
</evidence>
<evidence type="ECO:0000256" key="1">
    <source>
        <dbReference type="ARBA" id="ARBA00004651"/>
    </source>
</evidence>
<feature type="transmembrane region" description="Helical" evidence="8">
    <location>
        <begin position="106"/>
        <end position="126"/>
    </location>
</feature>
<dbReference type="PROSITE" id="PS50850">
    <property type="entry name" value="MFS"/>
    <property type="match status" value="1"/>
</dbReference>
<keyword evidence="3" id="KW-1003">Cell membrane</keyword>
<feature type="transmembrane region" description="Helical" evidence="8">
    <location>
        <begin position="12"/>
        <end position="31"/>
    </location>
</feature>
<dbReference type="STRING" id="673521.SAMN05660991_04315"/>
<dbReference type="Pfam" id="PF07690">
    <property type="entry name" value="MFS_1"/>
    <property type="match status" value="1"/>
</dbReference>
<feature type="transmembrane region" description="Helical" evidence="8">
    <location>
        <begin position="51"/>
        <end position="69"/>
    </location>
</feature>